<dbReference type="GO" id="GO:0003968">
    <property type="term" value="F:RNA-directed RNA polymerase activity"/>
    <property type="evidence" value="ECO:0007669"/>
    <property type="project" value="UniProtKB-KW"/>
</dbReference>
<keyword evidence="2" id="KW-0808">Transferase</keyword>
<keyword evidence="2" id="KW-0696">RNA-directed RNA polymerase</keyword>
<sequence length="916" mass="106466">MTKVLQNQYYIYKIPSNKITKLKTYSFKEASKDGYVVSIGDNLVLAKIREYYGENGDHVSLYNKVQDIRKEMKKIRKLPTSTENIEAIKKFQSQLDNLLFVDDIVNIKVVTKKEYRELGRKGFDLNGKHYVRFMVGSGQMRRNTVTFINEELFDYMQERLMCGLSGKIKTINLAKLSAYFALSFSSVLWVREPRVCVIKDFDTVIPNQRLNWINKGEDGNTVTQIYKDIKLNSADGQGLISPEMAKLWAEDMHLNYVPCSFVVRTAFVKGNLVPFDFKEYAKEHGVTTIKDRYGTEYNVEDVDVLLSESQFKMAKYYSSWEGYLSYHKAYNLKWGVARYNKEFDDEYVLTNYQYIQVLNLNKEDIDGLISYTTNWIKNICSGNLEYALTYNVGVKNPALNVDSIINSCGSTFTKAIIKNPEMLKDGFVQRKIYNSIKESIRQAKIGRIWVKGNYSFMISDPVAQCRSALGLSPDGLLPANHVYGNFWNERGVSGEVCLLRSPLTHYSEVNVQELSNTAEMQKWYKYIYSGIIYNIYDISVVKHADSDFDGDICMATDNPYFLKGAKREELPIMYDKEAVPTQKITLPNQVRCDIKGLDTKVGQITNYSTSMLAMLPLFKGEKQQDQKQEIETRLKLLRELQGAEIDKIKGTAPPNFPKSWRHWVHINKDDDDITKAEKYKYNSMVVKKKPYFFIYLYNTLMNDYKNYEKNFNSISLTHFGVPIKVLLRKKDHTEGEMNLLRKYRKYSPVLETDCVMNILCKEIENVEFDIKYKPNCTSLLPEFADRTEIDEEKMAKLVEIYKEYKAQRKYKGIEALVDNEGIQDDDMNEILREVLYANRDEYKNNMLDLFTSSKELFNHLVVMCERNNWSCDCIWDIVGDDIVDIIPYGNTQVVVEDADGFEYLGRNYKLEEVKRC</sequence>
<dbReference type="InterPro" id="IPR057596">
    <property type="entry name" value="RDRP_core"/>
</dbReference>
<evidence type="ECO:0000313" key="2">
    <source>
        <dbReference type="EMBL" id="DAE02469.1"/>
    </source>
</evidence>
<proteinExistence type="predicted"/>
<protein>
    <submittedName>
        <fullName evidence="2">RNA-dependent RNA polymerase</fullName>
    </submittedName>
</protein>
<reference evidence="2" key="1">
    <citation type="journal article" date="2021" name="Proc. Natl. Acad. Sci. U.S.A.">
        <title>A Catalog of Tens of Thousands of Viruses from Human Metagenomes Reveals Hidden Associations with Chronic Diseases.</title>
        <authorList>
            <person name="Tisza M.J."/>
            <person name="Buck C.B."/>
        </authorList>
    </citation>
    <scope>NUCLEOTIDE SEQUENCE</scope>
    <source>
        <strain evidence="2">CtsUY14</strain>
    </source>
</reference>
<dbReference type="Pfam" id="PF05183">
    <property type="entry name" value="RdRP"/>
    <property type="match status" value="1"/>
</dbReference>
<name>A0A8S5P793_9CAUD</name>
<keyword evidence="2" id="KW-0548">Nucleotidyltransferase</keyword>
<evidence type="ECO:0000259" key="1">
    <source>
        <dbReference type="Pfam" id="PF05183"/>
    </source>
</evidence>
<accession>A0A8S5P793</accession>
<dbReference type="EMBL" id="BK015346">
    <property type="protein sequence ID" value="DAE02469.1"/>
    <property type="molecule type" value="Genomic_DNA"/>
</dbReference>
<feature type="domain" description="RDRP core" evidence="1">
    <location>
        <begin position="90"/>
        <end position="663"/>
    </location>
</feature>
<organism evidence="2">
    <name type="scientific">Siphoviridae sp. ctsUY14</name>
    <dbReference type="NCBI Taxonomy" id="2825693"/>
    <lineage>
        <taxon>Viruses</taxon>
        <taxon>Duplodnaviria</taxon>
        <taxon>Heunggongvirae</taxon>
        <taxon>Uroviricota</taxon>
        <taxon>Caudoviricetes</taxon>
    </lineage>
</organism>